<dbReference type="RefSeq" id="WP_417922028.1">
    <property type="nucleotide sequence ID" value="NZ_JBHSFS010000001.1"/>
</dbReference>
<dbReference type="Proteomes" id="UP001595990">
    <property type="component" value="Unassembled WGS sequence"/>
</dbReference>
<reference evidence="3" key="1">
    <citation type="journal article" date="2019" name="Int. J. Syst. Evol. Microbiol.">
        <title>The Global Catalogue of Microorganisms (GCM) 10K type strain sequencing project: providing services to taxonomists for standard genome sequencing and annotation.</title>
        <authorList>
            <consortium name="The Broad Institute Genomics Platform"/>
            <consortium name="The Broad Institute Genome Sequencing Center for Infectious Disease"/>
            <person name="Wu L."/>
            <person name="Ma J."/>
        </authorList>
    </citation>
    <scope>NUCLEOTIDE SEQUENCE [LARGE SCALE GENOMIC DNA]</scope>
    <source>
        <strain evidence="3">CECT 8064</strain>
    </source>
</reference>
<gene>
    <name evidence="2" type="ORF">ACFPEN_01155</name>
</gene>
<evidence type="ECO:0000313" key="2">
    <source>
        <dbReference type="EMBL" id="MFC4511536.1"/>
    </source>
</evidence>
<organism evidence="2 3">
    <name type="scientific">Streptomyces ehimensis</name>
    <dbReference type="NCBI Taxonomy" id="68195"/>
    <lineage>
        <taxon>Bacteria</taxon>
        <taxon>Bacillati</taxon>
        <taxon>Actinomycetota</taxon>
        <taxon>Actinomycetes</taxon>
        <taxon>Kitasatosporales</taxon>
        <taxon>Streptomycetaceae</taxon>
        <taxon>Streptomyces</taxon>
    </lineage>
</organism>
<feature type="compositionally biased region" description="Pro residues" evidence="1">
    <location>
        <begin position="68"/>
        <end position="78"/>
    </location>
</feature>
<dbReference type="EMBL" id="JBHSFS010000001">
    <property type="protein sequence ID" value="MFC4511536.1"/>
    <property type="molecule type" value="Genomic_DNA"/>
</dbReference>
<keyword evidence="3" id="KW-1185">Reference proteome</keyword>
<name>A0ABV9BCF7_9ACTN</name>
<accession>A0ABV9BCF7</accession>
<evidence type="ECO:0000256" key="1">
    <source>
        <dbReference type="SAM" id="MobiDB-lite"/>
    </source>
</evidence>
<protein>
    <recommendedName>
        <fullName evidence="4">Secreted protein</fullName>
    </recommendedName>
</protein>
<feature type="compositionally biased region" description="Pro residues" evidence="1">
    <location>
        <begin position="39"/>
        <end position="60"/>
    </location>
</feature>
<feature type="region of interest" description="Disordered" evidence="1">
    <location>
        <begin position="37"/>
        <end position="87"/>
    </location>
</feature>
<evidence type="ECO:0000313" key="3">
    <source>
        <dbReference type="Proteomes" id="UP001595990"/>
    </source>
</evidence>
<evidence type="ECO:0008006" key="4">
    <source>
        <dbReference type="Google" id="ProtNLM"/>
    </source>
</evidence>
<comment type="caution">
    <text evidence="2">The sequence shown here is derived from an EMBL/GenBank/DDBJ whole genome shotgun (WGS) entry which is preliminary data.</text>
</comment>
<sequence length="158" mass="16655">MRRGILHFLAWALATMVAMALSWYGVRTVLTDTAHEPPRALPAPAPTPPQPAPPLPPLPPAASAVRPSPSPPTPPPPSVAASPAGGAVRSYPVRGGRAVFALGETSAALVSAAPDEGWRMRVWKQVGWIRVDFTTGPRASSLFVTWNGHPPLVRAVEN</sequence>
<proteinExistence type="predicted"/>